<keyword evidence="2" id="KW-1185">Reference proteome</keyword>
<dbReference type="EMBL" id="BGPR01001249">
    <property type="protein sequence ID" value="GBM49308.1"/>
    <property type="molecule type" value="Genomic_DNA"/>
</dbReference>
<dbReference type="AlphaFoldDB" id="A0A4Y2G9M3"/>
<reference evidence="1 2" key="1">
    <citation type="journal article" date="2019" name="Sci. Rep.">
        <title>Orb-weaving spider Araneus ventricosus genome elucidates the spidroin gene catalogue.</title>
        <authorList>
            <person name="Kono N."/>
            <person name="Nakamura H."/>
            <person name="Ohtoshi R."/>
            <person name="Moran D.A.P."/>
            <person name="Shinohara A."/>
            <person name="Yoshida Y."/>
            <person name="Fujiwara M."/>
            <person name="Mori M."/>
            <person name="Tomita M."/>
            <person name="Arakawa K."/>
        </authorList>
    </citation>
    <scope>NUCLEOTIDE SEQUENCE [LARGE SCALE GENOMIC DNA]</scope>
</reference>
<evidence type="ECO:0000313" key="1">
    <source>
        <dbReference type="EMBL" id="GBM49308.1"/>
    </source>
</evidence>
<organism evidence="1 2">
    <name type="scientific">Araneus ventricosus</name>
    <name type="common">Orbweaver spider</name>
    <name type="synonym">Epeira ventricosa</name>
    <dbReference type="NCBI Taxonomy" id="182803"/>
    <lineage>
        <taxon>Eukaryota</taxon>
        <taxon>Metazoa</taxon>
        <taxon>Ecdysozoa</taxon>
        <taxon>Arthropoda</taxon>
        <taxon>Chelicerata</taxon>
        <taxon>Arachnida</taxon>
        <taxon>Araneae</taxon>
        <taxon>Araneomorphae</taxon>
        <taxon>Entelegynae</taxon>
        <taxon>Araneoidea</taxon>
        <taxon>Araneidae</taxon>
        <taxon>Araneus</taxon>
    </lineage>
</organism>
<sequence>MRKGRRDDQAQQYYYLYKMANASLARFQKYSFCHIHRQEENLTEIDFQHPISTCLICLLNQRFLLIFKQRKYEDHSQLDRIGYDSKEGKDRFLWEAPLLRTPYQHAQLRKLKASENKEE</sequence>
<proteinExistence type="predicted"/>
<dbReference type="Proteomes" id="UP000499080">
    <property type="component" value="Unassembled WGS sequence"/>
</dbReference>
<protein>
    <submittedName>
        <fullName evidence="1">Uncharacterized protein</fullName>
    </submittedName>
</protein>
<comment type="caution">
    <text evidence="1">The sequence shown here is derived from an EMBL/GenBank/DDBJ whole genome shotgun (WGS) entry which is preliminary data.</text>
</comment>
<name>A0A4Y2G9M3_ARAVE</name>
<gene>
    <name evidence="1" type="ORF">AVEN_38101_1</name>
</gene>
<evidence type="ECO:0000313" key="2">
    <source>
        <dbReference type="Proteomes" id="UP000499080"/>
    </source>
</evidence>
<accession>A0A4Y2G9M3</accession>